<keyword evidence="3" id="KW-1185">Reference proteome</keyword>
<comment type="caution">
    <text evidence="2">The sequence shown here is derived from an EMBL/GenBank/DDBJ whole genome shotgun (WGS) entry which is preliminary data.</text>
</comment>
<feature type="coiled-coil region" evidence="1">
    <location>
        <begin position="43"/>
        <end position="77"/>
    </location>
</feature>
<evidence type="ECO:0000256" key="1">
    <source>
        <dbReference type="SAM" id="Coils"/>
    </source>
</evidence>
<dbReference type="RefSeq" id="WP_260104712.1">
    <property type="nucleotide sequence ID" value="NZ_JALXSQ010000059.1"/>
</dbReference>
<evidence type="ECO:0000313" key="2">
    <source>
        <dbReference type="EMBL" id="MCT2043616.1"/>
    </source>
</evidence>
<organism evidence="2 3">
    <name type="scientific">Pseudoclavibacter albus</name>
    <dbReference type="NCBI Taxonomy" id="272241"/>
    <lineage>
        <taxon>Bacteria</taxon>
        <taxon>Bacillati</taxon>
        <taxon>Actinomycetota</taxon>
        <taxon>Actinomycetes</taxon>
        <taxon>Micrococcales</taxon>
        <taxon>Microbacteriaceae</taxon>
        <taxon>Pseudoclavibacter</taxon>
    </lineage>
</organism>
<dbReference type="Proteomes" id="UP001525379">
    <property type="component" value="Unassembled WGS sequence"/>
</dbReference>
<evidence type="ECO:0000313" key="3">
    <source>
        <dbReference type="Proteomes" id="UP001525379"/>
    </source>
</evidence>
<dbReference type="EMBL" id="JALXSQ010000059">
    <property type="protein sequence ID" value="MCT2043616.1"/>
    <property type="molecule type" value="Genomic_DNA"/>
</dbReference>
<name>A0ABT2HZ71_9MICO</name>
<proteinExistence type="predicted"/>
<gene>
    <name evidence="2" type="ORF">M3D15_09805</name>
</gene>
<keyword evidence="1" id="KW-0175">Coiled coil</keyword>
<protein>
    <submittedName>
        <fullName evidence="2">Uncharacterized protein</fullName>
    </submittedName>
</protein>
<accession>A0ABT2HZ71</accession>
<reference evidence="2 3" key="1">
    <citation type="submission" date="2022-04" db="EMBL/GenBank/DDBJ databases">
        <title>Human microbiome associated bacterial genomes.</title>
        <authorList>
            <person name="Sandstrom S."/>
            <person name="Salamzade R."/>
            <person name="Kalan L.R."/>
        </authorList>
    </citation>
    <scope>NUCLEOTIDE SEQUENCE [LARGE SCALE GENOMIC DNA]</scope>
    <source>
        <strain evidence="3">p3-SID1799</strain>
    </source>
</reference>
<sequence>MDWLVPVLGTLGVGTVLAALIKAKTDVQAKRLDQYEARIRELIETQTEQIAMHKAEAEAERKRRRQAERRVEILLRHIRDLEEWIREKRDPPPPALDIDAIWGDDE</sequence>